<organism evidence="2">
    <name type="scientific">marine sediment metagenome</name>
    <dbReference type="NCBI Taxonomy" id="412755"/>
    <lineage>
        <taxon>unclassified sequences</taxon>
        <taxon>metagenomes</taxon>
        <taxon>ecological metagenomes</taxon>
    </lineage>
</organism>
<evidence type="ECO:0000259" key="1">
    <source>
        <dbReference type="Pfam" id="PF13649"/>
    </source>
</evidence>
<protein>
    <recommendedName>
        <fullName evidence="1">Methyltransferase domain-containing protein</fullName>
    </recommendedName>
</protein>
<dbReference type="Gene3D" id="3.40.50.150">
    <property type="entry name" value="Vaccinia Virus protein VP39"/>
    <property type="match status" value="1"/>
</dbReference>
<dbReference type="InterPro" id="IPR029063">
    <property type="entry name" value="SAM-dependent_MTases_sf"/>
</dbReference>
<dbReference type="SUPFAM" id="SSF53335">
    <property type="entry name" value="S-adenosyl-L-methionine-dependent methyltransferases"/>
    <property type="match status" value="1"/>
</dbReference>
<sequence length="225" mass="25189">MGPGTRMVSYVFMKILESSPQRYDAGINLLSLGHINKIHQDIVDNYITAGDEVLEIGCGTGTLAILCAEKGASVVGFDISYQMLAIARRRASERNLTDKIQLREMAATEIDNNFGDGTFDKIVSTLVFSEFYPDEQKYVLREAYRILRPGGLLIIADEVRSNSPWKRILHLSVRLPLMVITYILTQASTRALKGIEDALTDTGFEIIYQKRSLLDSFGLYVARKS</sequence>
<dbReference type="InterPro" id="IPR050508">
    <property type="entry name" value="Methyltransf_Superfamily"/>
</dbReference>
<accession>X1U5X1</accession>
<dbReference type="InterPro" id="IPR041698">
    <property type="entry name" value="Methyltransf_25"/>
</dbReference>
<comment type="caution">
    <text evidence="2">The sequence shown here is derived from an EMBL/GenBank/DDBJ whole genome shotgun (WGS) entry which is preliminary data.</text>
</comment>
<dbReference type="NCBIfam" id="NF043040">
    <property type="entry name" value="corrin_prot_MT"/>
    <property type="match status" value="1"/>
</dbReference>
<dbReference type="Pfam" id="PF13649">
    <property type="entry name" value="Methyltransf_25"/>
    <property type="match status" value="1"/>
</dbReference>
<name>X1U5X1_9ZZZZ</name>
<dbReference type="AlphaFoldDB" id="X1U5X1"/>
<dbReference type="GO" id="GO:0008168">
    <property type="term" value="F:methyltransferase activity"/>
    <property type="evidence" value="ECO:0007669"/>
    <property type="project" value="TreeGrafter"/>
</dbReference>
<feature type="domain" description="Methyltransferase" evidence="1">
    <location>
        <begin position="53"/>
        <end position="151"/>
    </location>
</feature>
<evidence type="ECO:0000313" key="2">
    <source>
        <dbReference type="EMBL" id="GAJ12899.1"/>
    </source>
</evidence>
<gene>
    <name evidence="2" type="ORF">S12H4_44073</name>
</gene>
<dbReference type="PANTHER" id="PTHR42912">
    <property type="entry name" value="METHYLTRANSFERASE"/>
    <property type="match status" value="1"/>
</dbReference>
<proteinExistence type="predicted"/>
<dbReference type="EMBL" id="BARW01027116">
    <property type="protein sequence ID" value="GAJ12899.1"/>
    <property type="molecule type" value="Genomic_DNA"/>
</dbReference>
<reference evidence="2" key="1">
    <citation type="journal article" date="2014" name="Front. Microbiol.">
        <title>High frequency of phylogenetically diverse reductive dehalogenase-homologous genes in deep subseafloor sedimentary metagenomes.</title>
        <authorList>
            <person name="Kawai M."/>
            <person name="Futagami T."/>
            <person name="Toyoda A."/>
            <person name="Takaki Y."/>
            <person name="Nishi S."/>
            <person name="Hori S."/>
            <person name="Arai W."/>
            <person name="Tsubouchi T."/>
            <person name="Morono Y."/>
            <person name="Uchiyama I."/>
            <person name="Ito T."/>
            <person name="Fujiyama A."/>
            <person name="Inagaki F."/>
            <person name="Takami H."/>
        </authorList>
    </citation>
    <scope>NUCLEOTIDE SEQUENCE</scope>
    <source>
        <strain evidence="2">Expedition CK06-06</strain>
    </source>
</reference>
<dbReference type="CDD" id="cd02440">
    <property type="entry name" value="AdoMet_MTases"/>
    <property type="match status" value="1"/>
</dbReference>